<dbReference type="Proteomes" id="UP000734854">
    <property type="component" value="Unassembled WGS sequence"/>
</dbReference>
<dbReference type="AlphaFoldDB" id="A0A8J5C8S2"/>
<keyword evidence="1" id="KW-0472">Membrane</keyword>
<sequence length="943" mass="104713">MDGQILVEHTEYVVYAIHRILDQYRESQEALSKEGAEISGGLPSSVILVGHSMGGFVARAATVHPNLQSSAVATIITLSSPHQSPPIALQPSLGHYFSQVNEKWRKGYEPQTNNGGQIISSPKLSHVVIVSVAGGIYDYQIRSKLASLEGIVPSTNGFTIGSSGMKNVWLSMEHQCILWCNQLVVQVSHALLSFVNSGTGKKYPSVAQRILVLTKMLQSEIPRSLNWPRFVKPSVPSRMFPLEDVGHATEPSVQDRYSCLPSFNWNEDDLEKDLYIESSTVTVLAMDGKRRWLDIKKLGSNGRGHFMFVTNLAPCSGVRLHLWHEKTKKVSANELPVSRRVIEVTTKMVHIPAGPAPRQIEPGSQTEQAPPSSFLQLSPEELHGFRFLTISVAPRLTVSGRPPPAASMAVGQFFNPKEGEREFSVATLLHSSYVQEEILLKEDHPLAVNLSFSLSLGILPATLSLKTIGCGIKTAAEQTPEEQSKFCKLRCFPPVAFAWDPQSGLHIIPNLYSETIIVDSSPAMFDSSSETGKTIVLLLMDPHCSYSMGLSVSLPTAASRFCLSYFSQITGFMIAAVFFALNRQARAWELDTSVPSILSAIESNLRMPLPFFFCAMLPVFISFPVILLTRTQLPPIANYISVSILCYLVANGAIMILIFSSLLVLYTVAAVHVYIRKSWMAWEDSFVLFRQILRFTSFFCSMKIVQVLKNNASLVVAFVAIPLIYFIHPALGLLVFLLSHAFNCHAALCSFLTASLRSHAQRKEHSDSRTYHKPSIQSPEQANDGFDPLLPLDESYSPTTSKSFSDSQLEYFNYQLSILILHLLALLMFLPSLIAWFQRIRLGQSFPWLIDSILCTGVILHGLFGSRPDVNSISVPIQWTRRSEAGLSLAYLLAGYFTFINALFSAPYKALYAMAAIGALCCIVKIIDRRNRSRNKRRHSHKH</sequence>
<dbReference type="InterPro" id="IPR029058">
    <property type="entry name" value="AB_hydrolase_fold"/>
</dbReference>
<name>A0A8J5C8S2_ZINOF</name>
<feature type="transmembrane region" description="Helical" evidence="1">
    <location>
        <begin position="885"/>
        <end position="904"/>
    </location>
</feature>
<keyword evidence="1" id="KW-0653">Protein transport</keyword>
<keyword evidence="1" id="KW-1133">Transmembrane helix</keyword>
<feature type="transmembrane region" description="Helical" evidence="1">
    <location>
        <begin position="811"/>
        <end position="834"/>
    </location>
</feature>
<proteinExistence type="inferred from homology"/>
<evidence type="ECO:0000259" key="2">
    <source>
        <dbReference type="Pfam" id="PF07819"/>
    </source>
</evidence>
<dbReference type="Pfam" id="PF07819">
    <property type="entry name" value="PGAP1"/>
    <property type="match status" value="1"/>
</dbReference>
<dbReference type="Gene3D" id="3.40.50.1820">
    <property type="entry name" value="alpha/beta hydrolase"/>
    <property type="match status" value="1"/>
</dbReference>
<keyword evidence="1" id="KW-0256">Endoplasmic reticulum</keyword>
<dbReference type="GO" id="GO:0015031">
    <property type="term" value="P:protein transport"/>
    <property type="evidence" value="ECO:0007669"/>
    <property type="project" value="UniProtKB-KW"/>
</dbReference>
<feature type="transmembrane region" description="Helical" evidence="1">
    <location>
        <begin position="609"/>
        <end position="628"/>
    </location>
</feature>
<evidence type="ECO:0000313" key="3">
    <source>
        <dbReference type="EMBL" id="KAG6469657.1"/>
    </source>
</evidence>
<protein>
    <recommendedName>
        <fullName evidence="1">GPI inositol-deacylase</fullName>
        <ecNumber evidence="1">3.1.-.-</ecNumber>
    </recommendedName>
</protein>
<comment type="similarity">
    <text evidence="1">Belongs to the GPI inositol-deacylase family.</text>
</comment>
<dbReference type="SUPFAM" id="SSF53474">
    <property type="entry name" value="alpha/beta-Hydrolases"/>
    <property type="match status" value="1"/>
</dbReference>
<feature type="transmembrane region" description="Helical" evidence="1">
    <location>
        <begin position="563"/>
        <end position="581"/>
    </location>
</feature>
<dbReference type="PANTHER" id="PTHR47346:SF1">
    <property type="entry name" value="GPI INOSITOL-DEACYLASE"/>
    <property type="match status" value="1"/>
</dbReference>
<dbReference type="InterPro" id="IPR012908">
    <property type="entry name" value="PGAP1-ab_dom-like"/>
</dbReference>
<comment type="subcellular location">
    <subcellularLocation>
        <location evidence="1">Endoplasmic reticulum membrane</location>
    </subcellularLocation>
</comment>
<feature type="transmembrane region" description="Helical" evidence="1">
    <location>
        <begin position="648"/>
        <end position="675"/>
    </location>
</feature>
<feature type="transmembrane region" description="Helical" evidence="1">
    <location>
        <begin position="910"/>
        <end position="928"/>
    </location>
</feature>
<accession>A0A8J5C8S2</accession>
<keyword evidence="1" id="KW-0813">Transport</keyword>
<comment type="function">
    <text evidence="1">Involved in inositol deacylation of GPI-anchored proteins which plays important roles in the quality control and ER-associated degradation of GPI-anchored proteins.</text>
</comment>
<dbReference type="EMBL" id="JACMSC010000021">
    <property type="protein sequence ID" value="KAG6469657.1"/>
    <property type="molecule type" value="Genomic_DNA"/>
</dbReference>
<evidence type="ECO:0000256" key="1">
    <source>
        <dbReference type="RuleBase" id="RU365011"/>
    </source>
</evidence>
<dbReference type="GO" id="GO:0016788">
    <property type="term" value="F:hydrolase activity, acting on ester bonds"/>
    <property type="evidence" value="ECO:0007669"/>
    <property type="project" value="InterPro"/>
</dbReference>
<dbReference type="PANTHER" id="PTHR47346">
    <property type="entry name" value="HYDROLASES, ACTING ON ESTER BOND"/>
    <property type="match status" value="1"/>
</dbReference>
<feature type="domain" description="GPI inositol-deacylase PGAP1-like alpha/beta" evidence="2">
    <location>
        <begin position="1"/>
        <end position="193"/>
    </location>
</feature>
<dbReference type="GO" id="GO:0005789">
    <property type="term" value="C:endoplasmic reticulum membrane"/>
    <property type="evidence" value="ECO:0007669"/>
    <property type="project" value="UniProtKB-SubCell"/>
</dbReference>
<feature type="transmembrane region" description="Helical" evidence="1">
    <location>
        <begin position="714"/>
        <end position="738"/>
    </location>
</feature>
<organism evidence="3 4">
    <name type="scientific">Zingiber officinale</name>
    <name type="common">Ginger</name>
    <name type="synonym">Amomum zingiber</name>
    <dbReference type="NCBI Taxonomy" id="94328"/>
    <lineage>
        <taxon>Eukaryota</taxon>
        <taxon>Viridiplantae</taxon>
        <taxon>Streptophyta</taxon>
        <taxon>Embryophyta</taxon>
        <taxon>Tracheophyta</taxon>
        <taxon>Spermatophyta</taxon>
        <taxon>Magnoliopsida</taxon>
        <taxon>Liliopsida</taxon>
        <taxon>Zingiberales</taxon>
        <taxon>Zingiberaceae</taxon>
        <taxon>Zingiber</taxon>
    </lineage>
</organism>
<gene>
    <name evidence="3" type="ORF">ZIOFF_070587</name>
</gene>
<keyword evidence="1" id="KW-0812">Transmembrane</keyword>
<reference evidence="3 4" key="1">
    <citation type="submission" date="2020-08" db="EMBL/GenBank/DDBJ databases">
        <title>Plant Genome Project.</title>
        <authorList>
            <person name="Zhang R.-G."/>
        </authorList>
    </citation>
    <scope>NUCLEOTIDE SEQUENCE [LARGE SCALE GENOMIC DNA]</scope>
    <source>
        <tissue evidence="3">Rhizome</tissue>
    </source>
</reference>
<evidence type="ECO:0000313" key="4">
    <source>
        <dbReference type="Proteomes" id="UP000734854"/>
    </source>
</evidence>
<keyword evidence="4" id="KW-1185">Reference proteome</keyword>
<comment type="caution">
    <text evidence="3">The sequence shown here is derived from an EMBL/GenBank/DDBJ whole genome shotgun (WGS) entry which is preliminary data.</text>
</comment>
<dbReference type="EC" id="3.1.-.-" evidence="1"/>
<keyword evidence="1" id="KW-0378">Hydrolase</keyword>